<reference evidence="2" key="1">
    <citation type="journal article" date="2023" name="Hortic. Res.">
        <title>A chromosome-level phased genome enabling allele-level studies in sweet orange: a case study on citrus Huanglongbing tolerance.</title>
        <authorList>
            <person name="Wu B."/>
            <person name="Yu Q."/>
            <person name="Deng Z."/>
            <person name="Duan Y."/>
            <person name="Luo F."/>
            <person name="Gmitter F. Jr."/>
        </authorList>
    </citation>
    <scope>NUCLEOTIDE SEQUENCE [LARGE SCALE GENOMIC DNA]</scope>
    <source>
        <strain evidence="2">cv. Valencia</strain>
    </source>
</reference>
<name>A0ACB8LQ45_CITSI</name>
<dbReference type="EMBL" id="CM039172">
    <property type="protein sequence ID" value="KAH9775150.1"/>
    <property type="molecule type" value="Genomic_DNA"/>
</dbReference>
<dbReference type="Proteomes" id="UP000829398">
    <property type="component" value="Chromosome 3"/>
</dbReference>
<evidence type="ECO:0000313" key="2">
    <source>
        <dbReference type="Proteomes" id="UP000829398"/>
    </source>
</evidence>
<comment type="caution">
    <text evidence="1">The sequence shown here is derived from an EMBL/GenBank/DDBJ whole genome shotgun (WGS) entry which is preliminary data.</text>
</comment>
<gene>
    <name evidence="1" type="ORF">KPL71_006314</name>
</gene>
<sequence length="419" mass="45807">MWPTCVTDAQNPYGDVYEQDQAKHARSNNFVHQVPSVAQRIGLTLKNMKATSIFLLAFFLVLLVNGCSAADKTNFSASSGLDPNLIGSRSSNDTTGGSNLVTNSSQTKNVNGNRGDQVNKSVKGADDKNGINKNNTFHPLGSKNADNVQKGNVVPKGKKELSDRKDNLSDEVKSKDVSKEGGPDEDSGKSRKEGTRVEECHSSNKCMDEKMQFVACLRVPGNDSPDLSLLIQNKVKGPLTVRISAPDYVRLEKTKVQLRENEGNELRVSIRRKGTVNLITIKAGNGNCSLDFKDLMAHNSGEDFDNSLKSTYFKFLSKKPTVPFISFAALLILASGCLCVSLRCKQLSSGKSKYQRLDMEVPVASLGNSESDNNHGWDNSWDDNWDDEEAPKTPSLPVTPSLSSKGLASRRLSKEGWKD</sequence>
<protein>
    <submittedName>
        <fullName evidence="1">Dentin sialophosphoprotein-like isoform x1</fullName>
    </submittedName>
</protein>
<accession>A0ACB8LQ45</accession>
<organism evidence="1 2">
    <name type="scientific">Citrus sinensis</name>
    <name type="common">Sweet orange</name>
    <name type="synonym">Citrus aurantium var. sinensis</name>
    <dbReference type="NCBI Taxonomy" id="2711"/>
    <lineage>
        <taxon>Eukaryota</taxon>
        <taxon>Viridiplantae</taxon>
        <taxon>Streptophyta</taxon>
        <taxon>Embryophyta</taxon>
        <taxon>Tracheophyta</taxon>
        <taxon>Spermatophyta</taxon>
        <taxon>Magnoliopsida</taxon>
        <taxon>eudicotyledons</taxon>
        <taxon>Gunneridae</taxon>
        <taxon>Pentapetalae</taxon>
        <taxon>rosids</taxon>
        <taxon>malvids</taxon>
        <taxon>Sapindales</taxon>
        <taxon>Rutaceae</taxon>
        <taxon>Aurantioideae</taxon>
        <taxon>Citrus</taxon>
    </lineage>
</organism>
<evidence type="ECO:0000313" key="1">
    <source>
        <dbReference type="EMBL" id="KAH9775150.1"/>
    </source>
</evidence>
<proteinExistence type="predicted"/>
<keyword evidence="2" id="KW-1185">Reference proteome</keyword>